<evidence type="ECO:0000259" key="3">
    <source>
        <dbReference type="Pfam" id="PF10342"/>
    </source>
</evidence>
<comment type="caution">
    <text evidence="4">The sequence shown here is derived from an EMBL/GenBank/DDBJ whole genome shotgun (WGS) entry which is preliminary data.</text>
</comment>
<dbReference type="InterPro" id="IPR052982">
    <property type="entry name" value="SRP1/TIP1-like"/>
</dbReference>
<evidence type="ECO:0000313" key="4">
    <source>
        <dbReference type="EMBL" id="KNZ50279.1"/>
    </source>
</evidence>
<keyword evidence="5" id="KW-1185">Reference proteome</keyword>
<keyword evidence="1 2" id="KW-0732">Signal</keyword>
<dbReference type="InterPro" id="IPR018466">
    <property type="entry name" value="Kre9/Knh1-like_N"/>
</dbReference>
<dbReference type="OrthoDB" id="2500796at2759"/>
<gene>
    <name evidence="4" type="ORF">VP01_450g6</name>
</gene>
<reference evidence="4 5" key="1">
    <citation type="submission" date="2015-08" db="EMBL/GenBank/DDBJ databases">
        <title>Next Generation Sequencing and Analysis of the Genome of Puccinia sorghi L Schw, the Causal Agent of Maize Common Rust.</title>
        <authorList>
            <person name="Rochi L."/>
            <person name="Burguener G."/>
            <person name="Darino M."/>
            <person name="Turjanski A."/>
            <person name="Kreff E."/>
            <person name="Dieguez M.J."/>
            <person name="Sacco F."/>
        </authorList>
    </citation>
    <scope>NUCLEOTIDE SEQUENCE [LARGE SCALE GENOMIC DNA]</scope>
    <source>
        <strain evidence="4 5">RO10H11247</strain>
    </source>
</reference>
<evidence type="ECO:0000256" key="2">
    <source>
        <dbReference type="SAM" id="SignalP"/>
    </source>
</evidence>
<dbReference type="AlphaFoldDB" id="A0A0L6UP29"/>
<feature type="chain" id="PRO_5005567912" description="Yeast cell wall synthesis Kre9/Knh1-like N-terminal domain-containing protein" evidence="2">
    <location>
        <begin position="20"/>
        <end position="208"/>
    </location>
</feature>
<dbReference type="Pfam" id="PF10342">
    <property type="entry name" value="Kre9_KNH"/>
    <property type="match status" value="1"/>
</dbReference>
<protein>
    <recommendedName>
        <fullName evidence="3">Yeast cell wall synthesis Kre9/Knh1-like N-terminal domain-containing protein</fullName>
    </recommendedName>
</protein>
<organism evidence="4 5">
    <name type="scientific">Puccinia sorghi</name>
    <dbReference type="NCBI Taxonomy" id="27349"/>
    <lineage>
        <taxon>Eukaryota</taxon>
        <taxon>Fungi</taxon>
        <taxon>Dikarya</taxon>
        <taxon>Basidiomycota</taxon>
        <taxon>Pucciniomycotina</taxon>
        <taxon>Pucciniomycetes</taxon>
        <taxon>Pucciniales</taxon>
        <taxon>Pucciniaceae</taxon>
        <taxon>Puccinia</taxon>
    </lineage>
</organism>
<sequence>MKSLINSLIAVAILNDVQGALFPTFPTQTDTCAVLRDCQIKWLDDSNQPSTKTMGETTIDLVMGSAANLQAVQNLGGVSNPSEATAITFQPIAGLSPTQKYAVRFIAKSDPSHPIFSTYFTITGGSGTAKALITPNSSLAGSVAGSPSPIIGSKAPQAAVNSNATDVRTTVKNNTASANAEQSEASSAHLSFSAIVAIATLVSSAYFL</sequence>
<dbReference type="Proteomes" id="UP000037035">
    <property type="component" value="Unassembled WGS sequence"/>
</dbReference>
<accession>A0A0L6UP29</accession>
<evidence type="ECO:0000313" key="5">
    <source>
        <dbReference type="Proteomes" id="UP000037035"/>
    </source>
</evidence>
<name>A0A0L6UP29_9BASI</name>
<dbReference type="EMBL" id="LAVV01009624">
    <property type="protein sequence ID" value="KNZ50279.1"/>
    <property type="molecule type" value="Genomic_DNA"/>
</dbReference>
<evidence type="ECO:0000256" key="1">
    <source>
        <dbReference type="ARBA" id="ARBA00022729"/>
    </source>
</evidence>
<dbReference type="PANTHER" id="PTHR40633:SF1">
    <property type="entry name" value="GPI ANCHORED SERINE-THREONINE RICH PROTEIN (AFU_ORTHOLOGUE AFUA_1G03630)"/>
    <property type="match status" value="1"/>
</dbReference>
<feature type="domain" description="Yeast cell wall synthesis Kre9/Knh1-like N-terminal" evidence="3">
    <location>
        <begin position="26"/>
        <end position="122"/>
    </location>
</feature>
<dbReference type="VEuPathDB" id="FungiDB:VP01_450g6"/>
<proteinExistence type="predicted"/>
<dbReference type="PANTHER" id="PTHR40633">
    <property type="entry name" value="MATRIX PROTEIN, PUTATIVE (AFU_ORTHOLOGUE AFUA_8G05410)-RELATED"/>
    <property type="match status" value="1"/>
</dbReference>
<feature type="signal peptide" evidence="2">
    <location>
        <begin position="1"/>
        <end position="19"/>
    </location>
</feature>